<dbReference type="EMBL" id="JAIZAY010000002">
    <property type="protein sequence ID" value="KAJ8046941.1"/>
    <property type="molecule type" value="Genomic_DNA"/>
</dbReference>
<dbReference type="AlphaFoldDB" id="A0A9Q1CL65"/>
<name>A0A9Q1CL65_HOLLE</name>
<feature type="chain" id="PRO_5040287134" evidence="1">
    <location>
        <begin position="21"/>
        <end position="689"/>
    </location>
</feature>
<evidence type="ECO:0000256" key="1">
    <source>
        <dbReference type="SAM" id="SignalP"/>
    </source>
</evidence>
<accession>A0A9Q1CL65</accession>
<dbReference type="PROSITE" id="PS50231">
    <property type="entry name" value="RICIN_B_LECTIN"/>
    <property type="match status" value="1"/>
</dbReference>
<protein>
    <submittedName>
        <fullName evidence="3">Nidogen-2</fullName>
    </submittedName>
</protein>
<dbReference type="GO" id="GO:0007160">
    <property type="term" value="P:cell-matrix adhesion"/>
    <property type="evidence" value="ECO:0007669"/>
    <property type="project" value="InterPro"/>
</dbReference>
<organism evidence="3 4">
    <name type="scientific">Holothuria leucospilota</name>
    <name type="common">Black long sea cucumber</name>
    <name type="synonym">Mertensiothuria leucospilota</name>
    <dbReference type="NCBI Taxonomy" id="206669"/>
    <lineage>
        <taxon>Eukaryota</taxon>
        <taxon>Metazoa</taxon>
        <taxon>Echinodermata</taxon>
        <taxon>Eleutherozoa</taxon>
        <taxon>Echinozoa</taxon>
        <taxon>Holothuroidea</taxon>
        <taxon>Aspidochirotacea</taxon>
        <taxon>Aspidochirotida</taxon>
        <taxon>Holothuriidae</taxon>
        <taxon>Holothuria</taxon>
    </lineage>
</organism>
<dbReference type="SUPFAM" id="SSF50370">
    <property type="entry name" value="Ricin B-like lectins"/>
    <property type="match status" value="1"/>
</dbReference>
<evidence type="ECO:0000259" key="2">
    <source>
        <dbReference type="Pfam" id="PF06119"/>
    </source>
</evidence>
<dbReference type="Gene3D" id="2.80.10.50">
    <property type="match status" value="1"/>
</dbReference>
<feature type="signal peptide" evidence="1">
    <location>
        <begin position="1"/>
        <end position="20"/>
    </location>
</feature>
<keyword evidence="1" id="KW-0732">Signal</keyword>
<evidence type="ECO:0000313" key="4">
    <source>
        <dbReference type="Proteomes" id="UP001152320"/>
    </source>
</evidence>
<gene>
    <name evidence="3" type="ORF">HOLleu_05787</name>
</gene>
<dbReference type="Pfam" id="PF06119">
    <property type="entry name" value="NIDO"/>
    <property type="match status" value="1"/>
</dbReference>
<keyword evidence="4" id="KW-1185">Reference proteome</keyword>
<comment type="caution">
    <text evidence="3">The sequence shown here is derived from an EMBL/GenBank/DDBJ whole genome shotgun (WGS) entry which is preliminary data.</text>
</comment>
<proteinExistence type="predicted"/>
<dbReference type="InterPro" id="IPR003886">
    <property type="entry name" value="NIDO_dom"/>
</dbReference>
<evidence type="ECO:0000313" key="3">
    <source>
        <dbReference type="EMBL" id="KAJ8046941.1"/>
    </source>
</evidence>
<feature type="domain" description="NIDO" evidence="2">
    <location>
        <begin position="65"/>
        <end position="203"/>
    </location>
</feature>
<dbReference type="InterPro" id="IPR035992">
    <property type="entry name" value="Ricin_B-like_lectins"/>
</dbReference>
<dbReference type="Proteomes" id="UP001152320">
    <property type="component" value="Chromosome 2"/>
</dbReference>
<reference evidence="3" key="1">
    <citation type="submission" date="2021-10" db="EMBL/GenBank/DDBJ databases">
        <title>Tropical sea cucumber genome reveals ecological adaptation and Cuvierian tubules defense mechanism.</title>
        <authorList>
            <person name="Chen T."/>
        </authorList>
    </citation>
    <scope>NUCLEOTIDE SEQUENCE</scope>
    <source>
        <strain evidence="3">Nanhai2018</strain>
        <tissue evidence="3">Muscle</tissue>
    </source>
</reference>
<sequence length="689" mass="78522">MRLKMTALCFLMLILSICTAGSPLSAQSPRARDHGDVFFGMTKNREANPLDTPIYLKRPRNSLLKVHKNGSFSSKNVISSREFLRLFETTPSEDELSYDMPHITTFKTSALSTDAHALLHFKKISNPELERKIRNFVKERYGEEFDPERVLLSAWNQYGCSEEVKDATQDLYTFQCVVASNGSESYVMFIYDGTDLCEEDTGSQTDSTDFHFIEDESTSSYDLDVLTNLQIGDFTESRKIRKVVDAPSKQNFYQLMSEDGKCLTLSYEDGAMSECTDDNGEVASATVFRITGAPGNQKVEVFGTGKCLDREHCHSSTSNLRYSDCDHCGAIHWDVRSDGTLREDEGNNCIYLVASTQKVMVHHSGDGCTAFKLSSLGDSVLMKSINFGDCLAGATFQECSDAPRFFVNGLSRHYQFQETVSRDCIDREHCHTDRSNMRLFSCDHCGAIHWSIEDTEIGEDEMKNCVNRDGHALAFVKHCTDSWEKMTFEIVPSNTTFMLQMKDDIKENFFPNPVVEDYIDALQSSRIRGSRLSRNGRNGTTVLEIIHSIPSDQVFQVSSKVGNFRIEFWVARIITFIPFSDDMNPRDILTELTLNKGSIQEFNVRYGAVDSASRVFEEEDGLISLFVTNNNEEPEQVSHDVSLLKRIGDALDLHRWWHRPPNFHYQSYKQSYYTFSSKRFYRALYWSNK</sequence>